<dbReference type="OMA" id="RRIGDQM"/>
<sequence length="209" mass="22940">MARPLNDGKPSEPVGNIQVETSHAFPAGVAETPCGRICEQSLPSSHPSTTNHSQPSFCQMCHSCQINHCQISLGAESNCEQSGPSSAPCGNNHCHFSGCYNTGESTALSLTHSVSENSGMEDNVRILDQEDFVGDIQGGAILLAGEEDIEREIALRLRRIGDQMNELYMQRRVGGERNWWGPLRWHLTQFISEILAALYNPLVDILPQH</sequence>
<dbReference type="OrthoDB" id="9871361at2759"/>
<protein>
    <submittedName>
        <fullName evidence="2">Uncharacterized protein LOC100487575</fullName>
    </submittedName>
</protein>
<name>A0A8J0QWL2_XENTR</name>
<dbReference type="Proteomes" id="UP000008143">
    <property type="component" value="Chromosome 8"/>
</dbReference>
<evidence type="ECO:0000313" key="2">
    <source>
        <dbReference type="RefSeq" id="XP_002940652.1"/>
    </source>
</evidence>
<reference evidence="2" key="1">
    <citation type="submission" date="2025-08" db="UniProtKB">
        <authorList>
            <consortium name="RefSeq"/>
        </authorList>
    </citation>
    <scope>IDENTIFICATION</scope>
    <source>
        <strain evidence="2">Nigerian</strain>
        <tissue evidence="2">Liver and blood</tissue>
    </source>
</reference>
<evidence type="ECO:0000313" key="3">
    <source>
        <dbReference type="Xenbase" id="XB-GENE-22065717"/>
    </source>
</evidence>
<dbReference type="KEGG" id="xtr:100487575"/>
<organism evidence="1 2">
    <name type="scientific">Xenopus tropicalis</name>
    <name type="common">Western clawed frog</name>
    <name type="synonym">Silurana tropicalis</name>
    <dbReference type="NCBI Taxonomy" id="8364"/>
    <lineage>
        <taxon>Eukaryota</taxon>
        <taxon>Metazoa</taxon>
        <taxon>Chordata</taxon>
        <taxon>Craniata</taxon>
        <taxon>Vertebrata</taxon>
        <taxon>Euteleostomi</taxon>
        <taxon>Amphibia</taxon>
        <taxon>Batrachia</taxon>
        <taxon>Anura</taxon>
        <taxon>Pipoidea</taxon>
        <taxon>Pipidae</taxon>
        <taxon>Xenopodinae</taxon>
        <taxon>Xenopus</taxon>
        <taxon>Silurana</taxon>
    </lineage>
</organism>
<gene>
    <name evidence="3" type="primary">XB22065716</name>
    <name evidence="2" type="synonym">LOC100487575</name>
</gene>
<dbReference type="RefSeq" id="XP_002940652.1">
    <property type="nucleotide sequence ID" value="XM_002940606.5"/>
</dbReference>
<proteinExistence type="predicted"/>
<dbReference type="AGR" id="Xenbase:XB-GENE-22065717"/>
<accession>A0A8J0QWL2</accession>
<keyword evidence="1" id="KW-1185">Reference proteome</keyword>
<dbReference type="AlphaFoldDB" id="A0A8J0QWL2"/>
<evidence type="ECO:0000313" key="1">
    <source>
        <dbReference type="Proteomes" id="UP000008143"/>
    </source>
</evidence>
<dbReference type="CTD" id="100487575"/>
<dbReference type="GeneID" id="100487575"/>
<dbReference type="Xenbase" id="XB-GENE-22065717">
    <property type="gene designation" value="XB22065716"/>
</dbReference>